<feature type="transmembrane region" description="Helical" evidence="10">
    <location>
        <begin position="132"/>
        <end position="149"/>
    </location>
</feature>
<evidence type="ECO:0000256" key="9">
    <source>
        <dbReference type="ARBA" id="ARBA00031636"/>
    </source>
</evidence>
<dbReference type="GO" id="GO:0042910">
    <property type="term" value="F:xenobiotic transmembrane transporter activity"/>
    <property type="evidence" value="ECO:0007669"/>
    <property type="project" value="InterPro"/>
</dbReference>
<evidence type="ECO:0000256" key="7">
    <source>
        <dbReference type="ARBA" id="ARBA00023065"/>
    </source>
</evidence>
<protein>
    <recommendedName>
        <fullName evidence="9">Multidrug-efflux transporter</fullName>
    </recommendedName>
</protein>
<evidence type="ECO:0000256" key="1">
    <source>
        <dbReference type="ARBA" id="ARBA00004429"/>
    </source>
</evidence>
<dbReference type="Proteomes" id="UP000826300">
    <property type="component" value="Chromosome"/>
</dbReference>
<dbReference type="InterPro" id="IPR050222">
    <property type="entry name" value="MATE_MdtK"/>
</dbReference>
<feature type="transmembrane region" description="Helical" evidence="10">
    <location>
        <begin position="319"/>
        <end position="338"/>
    </location>
</feature>
<name>A0A8G0ZYH8_9RHOB</name>
<dbReference type="RefSeq" id="WP_220663787.1">
    <property type="nucleotide sequence ID" value="NZ_CP069370.1"/>
</dbReference>
<accession>A0A8G0ZYH8</accession>
<keyword evidence="2" id="KW-0813">Transport</keyword>
<dbReference type="PANTHER" id="PTHR43298:SF2">
    <property type="entry name" value="FMN_FAD EXPORTER YEEO-RELATED"/>
    <property type="match status" value="1"/>
</dbReference>
<keyword evidence="4" id="KW-1003">Cell membrane</keyword>
<evidence type="ECO:0000256" key="5">
    <source>
        <dbReference type="ARBA" id="ARBA00022692"/>
    </source>
</evidence>
<dbReference type="InterPro" id="IPR048279">
    <property type="entry name" value="MdtK-like"/>
</dbReference>
<dbReference type="InterPro" id="IPR002528">
    <property type="entry name" value="MATE_fam"/>
</dbReference>
<sequence length="459" mass="48555">MTTSLSLPAHARATLVLGLPLIGSHLAQMALHVTDTVIMGWYGVTELAALVLGTTTFFVVFILGSGFAQAVMPLVAAARGSGDETRIRRDTRMGLWLSILYGILVYPVFWFSGPILLALGQKPEVAMHGQDFLRIAGLGMVPALLIMAFKSFLAALERTQVVLWSTLAGVFVNAVLCWVLVFGRWGAPELGVEGAALASLAVQTLNFLILAVYAVTQPQLRKLRLLTRFWRADPPALKAVFRLGWPIGVTGLAESGLFSAASVMMGWIGTVELAAHGIAMEAAALTFMLHLGLSNAATVRLGQSDGAGDARALRDGAKAALLLSLAVAAVVITVFLTWPEQIIGVFTDRTKPESAQIIAYGTTLLAMAALFQLGDAMQVMALGFLRALQDTKVPMILAAISYWVIGIPSAYVLAFPMGFGGIGLWLGLTIGLAAASVSLMIRFWTHAPKVAAGSGLAPA</sequence>
<evidence type="ECO:0000256" key="3">
    <source>
        <dbReference type="ARBA" id="ARBA00022449"/>
    </source>
</evidence>
<feature type="transmembrane region" description="Helical" evidence="10">
    <location>
        <begin position="195"/>
        <end position="215"/>
    </location>
</feature>
<organism evidence="11 12">
    <name type="scientific">Neotabrizicola shimadae</name>
    <dbReference type="NCBI Taxonomy" id="2807096"/>
    <lineage>
        <taxon>Bacteria</taxon>
        <taxon>Pseudomonadati</taxon>
        <taxon>Pseudomonadota</taxon>
        <taxon>Alphaproteobacteria</taxon>
        <taxon>Rhodobacterales</taxon>
        <taxon>Paracoccaceae</taxon>
        <taxon>Neotabrizicola</taxon>
    </lineage>
</organism>
<evidence type="ECO:0000256" key="2">
    <source>
        <dbReference type="ARBA" id="ARBA00022448"/>
    </source>
</evidence>
<feature type="transmembrane region" description="Helical" evidence="10">
    <location>
        <begin position="396"/>
        <end position="416"/>
    </location>
</feature>
<evidence type="ECO:0000313" key="12">
    <source>
        <dbReference type="Proteomes" id="UP000826300"/>
    </source>
</evidence>
<evidence type="ECO:0000256" key="6">
    <source>
        <dbReference type="ARBA" id="ARBA00022989"/>
    </source>
</evidence>
<keyword evidence="6 10" id="KW-1133">Transmembrane helix</keyword>
<dbReference type="KEGG" id="nsm:JO391_07370"/>
<reference evidence="11" key="1">
    <citation type="submission" date="2021-02" db="EMBL/GenBank/DDBJ databases">
        <title>Rhodobacter shimadae sp. nov., an aerobic anoxygenic phototrophic bacterium isolated from a hot spring.</title>
        <authorList>
            <person name="Muramatsu S."/>
            <person name="Haruta S."/>
            <person name="Hirose S."/>
            <person name="Hanada S."/>
        </authorList>
    </citation>
    <scope>NUCLEOTIDE SEQUENCE</scope>
    <source>
        <strain evidence="11">N10</strain>
    </source>
</reference>
<feature type="transmembrane region" description="Helical" evidence="10">
    <location>
        <begin position="161"/>
        <end position="183"/>
    </location>
</feature>
<keyword evidence="7" id="KW-0406">Ion transport</keyword>
<evidence type="ECO:0000313" key="11">
    <source>
        <dbReference type="EMBL" id="QYZ71316.1"/>
    </source>
</evidence>
<dbReference type="GO" id="GO:0006811">
    <property type="term" value="P:monoatomic ion transport"/>
    <property type="evidence" value="ECO:0007669"/>
    <property type="project" value="UniProtKB-KW"/>
</dbReference>
<feature type="transmembrane region" description="Helical" evidence="10">
    <location>
        <begin position="47"/>
        <end position="72"/>
    </location>
</feature>
<feature type="transmembrane region" description="Helical" evidence="10">
    <location>
        <begin position="358"/>
        <end position="384"/>
    </location>
</feature>
<evidence type="ECO:0000256" key="4">
    <source>
        <dbReference type="ARBA" id="ARBA00022475"/>
    </source>
</evidence>
<dbReference type="PANTHER" id="PTHR43298">
    <property type="entry name" value="MULTIDRUG RESISTANCE PROTEIN NORM-RELATED"/>
    <property type="match status" value="1"/>
</dbReference>
<dbReference type="NCBIfam" id="TIGR00797">
    <property type="entry name" value="matE"/>
    <property type="match status" value="1"/>
</dbReference>
<feature type="transmembrane region" description="Helical" evidence="10">
    <location>
        <begin position="273"/>
        <end position="293"/>
    </location>
</feature>
<keyword evidence="12" id="KW-1185">Reference proteome</keyword>
<evidence type="ECO:0000256" key="8">
    <source>
        <dbReference type="ARBA" id="ARBA00023136"/>
    </source>
</evidence>
<dbReference type="GO" id="GO:0005886">
    <property type="term" value="C:plasma membrane"/>
    <property type="evidence" value="ECO:0007669"/>
    <property type="project" value="UniProtKB-SubCell"/>
</dbReference>
<keyword evidence="3" id="KW-0050">Antiport</keyword>
<comment type="subcellular location">
    <subcellularLocation>
        <location evidence="1">Cell inner membrane</location>
        <topology evidence="1">Multi-pass membrane protein</topology>
    </subcellularLocation>
</comment>
<feature type="transmembrane region" description="Helical" evidence="10">
    <location>
        <begin position="422"/>
        <end position="441"/>
    </location>
</feature>
<keyword evidence="5 10" id="KW-0812">Transmembrane</keyword>
<feature type="transmembrane region" description="Helical" evidence="10">
    <location>
        <begin position="93"/>
        <end position="112"/>
    </location>
</feature>
<keyword evidence="8 10" id="KW-0472">Membrane</keyword>
<dbReference type="GO" id="GO:0015297">
    <property type="term" value="F:antiporter activity"/>
    <property type="evidence" value="ECO:0007669"/>
    <property type="project" value="UniProtKB-KW"/>
</dbReference>
<proteinExistence type="predicted"/>
<dbReference type="Pfam" id="PF01554">
    <property type="entry name" value="MatE"/>
    <property type="match status" value="2"/>
</dbReference>
<evidence type="ECO:0000256" key="10">
    <source>
        <dbReference type="SAM" id="Phobius"/>
    </source>
</evidence>
<dbReference type="CDD" id="cd13131">
    <property type="entry name" value="MATE_NorM_like"/>
    <property type="match status" value="1"/>
</dbReference>
<dbReference type="AlphaFoldDB" id="A0A8G0ZYH8"/>
<dbReference type="PIRSF" id="PIRSF006603">
    <property type="entry name" value="DinF"/>
    <property type="match status" value="1"/>
</dbReference>
<dbReference type="EMBL" id="CP069370">
    <property type="protein sequence ID" value="QYZ71316.1"/>
    <property type="molecule type" value="Genomic_DNA"/>
</dbReference>
<gene>
    <name evidence="11" type="ORF">JO391_07370</name>
</gene>